<evidence type="ECO:0000256" key="1">
    <source>
        <dbReference type="SAM" id="MobiDB-lite"/>
    </source>
</evidence>
<evidence type="ECO:0000313" key="3">
    <source>
        <dbReference type="Proteomes" id="UP000002668"/>
    </source>
</evidence>
<organism evidence="2 3">
    <name type="scientific">Leptosphaeria maculans (strain JN3 / isolate v23.1.3 / race Av1-4-5-6-7-8)</name>
    <name type="common">Blackleg fungus</name>
    <name type="synonym">Phoma lingam</name>
    <dbReference type="NCBI Taxonomy" id="985895"/>
    <lineage>
        <taxon>Eukaryota</taxon>
        <taxon>Fungi</taxon>
        <taxon>Dikarya</taxon>
        <taxon>Ascomycota</taxon>
        <taxon>Pezizomycotina</taxon>
        <taxon>Dothideomycetes</taxon>
        <taxon>Pleosporomycetidae</taxon>
        <taxon>Pleosporales</taxon>
        <taxon>Pleosporineae</taxon>
        <taxon>Leptosphaeriaceae</taxon>
        <taxon>Plenodomus</taxon>
        <taxon>Plenodomus lingam/Leptosphaeria maculans species complex</taxon>
    </lineage>
</organism>
<dbReference type="InParanoid" id="E5A7H9"/>
<evidence type="ECO:0000313" key="2">
    <source>
        <dbReference type="EMBL" id="CBX99574.1"/>
    </source>
</evidence>
<keyword evidence="3" id="KW-1185">Reference proteome</keyword>
<dbReference type="AlphaFoldDB" id="E5A7H9"/>
<protein>
    <submittedName>
        <fullName evidence="2">Uncharacterized protein</fullName>
    </submittedName>
</protein>
<sequence>MALAPSPESNDINLWSRNRYLDVQDPPPQPCLRRNAIVEIPSDGKSLAPPLNSLPIIPSTSTSTTATAPRTAVSTALFTEKTGDPTFFSSAVTSAANGSVAAQTRGAETATHSHPHSHSGSAVGTGQRGMGMGGETGGALREAVEMVVVLLVGVAFAVSLLL</sequence>
<name>E5A7H9_LEPMJ</name>
<accession>E5A7H9</accession>
<dbReference type="VEuPathDB" id="FungiDB:LEMA_P088130.1"/>
<dbReference type="EMBL" id="FP929136">
    <property type="protein sequence ID" value="CBX99574.1"/>
    <property type="molecule type" value="Genomic_DNA"/>
</dbReference>
<dbReference type="Proteomes" id="UP000002668">
    <property type="component" value="Genome"/>
</dbReference>
<feature type="region of interest" description="Disordered" evidence="1">
    <location>
        <begin position="99"/>
        <end position="129"/>
    </location>
</feature>
<dbReference type="HOGENOM" id="CLU_1635707_0_0_1"/>
<proteinExistence type="predicted"/>
<reference evidence="3" key="1">
    <citation type="journal article" date="2011" name="Nat. Commun.">
        <title>Effector diversification within compartments of the Leptosphaeria maculans genome affected by Repeat-Induced Point mutations.</title>
        <authorList>
            <person name="Rouxel T."/>
            <person name="Grandaubert J."/>
            <person name="Hane J.K."/>
            <person name="Hoede C."/>
            <person name="van de Wouw A.P."/>
            <person name="Couloux A."/>
            <person name="Dominguez V."/>
            <person name="Anthouard V."/>
            <person name="Bally P."/>
            <person name="Bourras S."/>
            <person name="Cozijnsen A.J."/>
            <person name="Ciuffetti L.M."/>
            <person name="Degrave A."/>
            <person name="Dilmaghani A."/>
            <person name="Duret L."/>
            <person name="Fudal I."/>
            <person name="Goodwin S.B."/>
            <person name="Gout L."/>
            <person name="Glaser N."/>
            <person name="Linglin J."/>
            <person name="Kema G.H.J."/>
            <person name="Lapalu N."/>
            <person name="Lawrence C.B."/>
            <person name="May K."/>
            <person name="Meyer M."/>
            <person name="Ollivier B."/>
            <person name="Poulain J."/>
            <person name="Schoch C.L."/>
            <person name="Simon A."/>
            <person name="Spatafora J.W."/>
            <person name="Stachowiak A."/>
            <person name="Turgeon B.G."/>
            <person name="Tyler B.M."/>
            <person name="Vincent D."/>
            <person name="Weissenbach J."/>
            <person name="Amselem J."/>
            <person name="Quesneville H."/>
            <person name="Oliver R.P."/>
            <person name="Wincker P."/>
            <person name="Balesdent M.-H."/>
            <person name="Howlett B.J."/>
        </authorList>
    </citation>
    <scope>NUCLEOTIDE SEQUENCE [LARGE SCALE GENOMIC DNA]</scope>
    <source>
        <strain evidence="3">JN3 / isolate v23.1.3 / race Av1-4-5-6-7-8</strain>
    </source>
</reference>
<dbReference type="OrthoDB" id="10594426at2759"/>
<gene>
    <name evidence="2" type="ORF">LEMA_P088130.1</name>
</gene>